<gene>
    <name evidence="4" type="ORF">DKT69_11890</name>
</gene>
<evidence type="ECO:0000313" key="5">
    <source>
        <dbReference type="Proteomes" id="UP000246050"/>
    </source>
</evidence>
<feature type="region of interest" description="Disordered" evidence="1">
    <location>
        <begin position="132"/>
        <end position="166"/>
    </location>
</feature>
<feature type="chain" id="PRO_5038360440" description="PepSY domain-containing protein" evidence="2">
    <location>
        <begin position="26"/>
        <end position="166"/>
    </location>
</feature>
<sequence>MRRTSLVLAAAGGAAVLAVTGAALGVTTAEREAPGAALAAATVGPTTDDNPAPDDDSTGRATPTSTASAGAADGTVSREQAGQIALARAGGGRIVEIEAEREHARPVWSVKIGKGGILLEVKVDRANGAVVEIERKRADDHSGDGTRTRTDDRTDDHGGDRAGSDD</sequence>
<evidence type="ECO:0000256" key="2">
    <source>
        <dbReference type="SAM" id="SignalP"/>
    </source>
</evidence>
<dbReference type="EMBL" id="QGKS01000190">
    <property type="protein sequence ID" value="PWR15275.1"/>
    <property type="molecule type" value="Genomic_DNA"/>
</dbReference>
<dbReference type="Pfam" id="PF03413">
    <property type="entry name" value="PepSY"/>
    <property type="match status" value="1"/>
</dbReference>
<feature type="signal peptide" evidence="2">
    <location>
        <begin position="1"/>
        <end position="25"/>
    </location>
</feature>
<feature type="compositionally biased region" description="Low complexity" evidence="1">
    <location>
        <begin position="59"/>
        <end position="75"/>
    </location>
</feature>
<feature type="compositionally biased region" description="Low complexity" evidence="1">
    <location>
        <begin position="35"/>
        <end position="50"/>
    </location>
</feature>
<feature type="domain" description="PepSY" evidence="3">
    <location>
        <begin position="76"/>
        <end position="134"/>
    </location>
</feature>
<name>A0A317DQV3_9ACTN</name>
<feature type="region of interest" description="Disordered" evidence="1">
    <location>
        <begin position="35"/>
        <end position="78"/>
    </location>
</feature>
<protein>
    <recommendedName>
        <fullName evidence="3">PepSY domain-containing protein</fullName>
    </recommendedName>
</protein>
<proteinExistence type="predicted"/>
<dbReference type="Proteomes" id="UP000246050">
    <property type="component" value="Unassembled WGS sequence"/>
</dbReference>
<keyword evidence="2" id="KW-0732">Signal</keyword>
<dbReference type="OrthoDB" id="3637997at2"/>
<evidence type="ECO:0000313" key="4">
    <source>
        <dbReference type="EMBL" id="PWR15275.1"/>
    </source>
</evidence>
<dbReference type="RefSeq" id="WP_109801645.1">
    <property type="nucleotide sequence ID" value="NZ_QGKS01000190.1"/>
</dbReference>
<evidence type="ECO:0000256" key="1">
    <source>
        <dbReference type="SAM" id="MobiDB-lite"/>
    </source>
</evidence>
<comment type="caution">
    <text evidence="4">The sequence shown here is derived from an EMBL/GenBank/DDBJ whole genome shotgun (WGS) entry which is preliminary data.</text>
</comment>
<accession>A0A317DQV3</accession>
<dbReference type="InterPro" id="IPR025711">
    <property type="entry name" value="PepSY"/>
</dbReference>
<dbReference type="Gene3D" id="3.10.450.40">
    <property type="match status" value="1"/>
</dbReference>
<dbReference type="AlphaFoldDB" id="A0A317DQV3"/>
<organism evidence="4 5">
    <name type="scientific">Micromonospora sicca</name>
    <dbReference type="NCBI Taxonomy" id="2202420"/>
    <lineage>
        <taxon>Bacteria</taxon>
        <taxon>Bacillati</taxon>
        <taxon>Actinomycetota</taxon>
        <taxon>Actinomycetes</taxon>
        <taxon>Micromonosporales</taxon>
        <taxon>Micromonosporaceae</taxon>
        <taxon>Micromonospora</taxon>
    </lineage>
</organism>
<reference evidence="4 5" key="1">
    <citation type="submission" date="2018-05" db="EMBL/GenBank/DDBJ databases">
        <title>Micromonosporas from Atacama Desert.</title>
        <authorList>
            <person name="Carro L."/>
            <person name="Golinska P."/>
            <person name="Klenk H.-P."/>
            <person name="Goodfellow M."/>
        </authorList>
    </citation>
    <scope>NUCLEOTIDE SEQUENCE [LARGE SCALE GENOMIC DNA]</scope>
    <source>
        <strain evidence="4 5">4G51</strain>
    </source>
</reference>
<evidence type="ECO:0000259" key="3">
    <source>
        <dbReference type="Pfam" id="PF03413"/>
    </source>
</evidence>